<dbReference type="Gene3D" id="1.10.1200.10">
    <property type="entry name" value="ACP-like"/>
    <property type="match status" value="1"/>
</dbReference>
<keyword evidence="5 7" id="KW-0443">Lipid metabolism</keyword>
<dbReference type="PATRIC" id="fig|1423792.3.peg.2544"/>
<dbReference type="AlphaFoldDB" id="A0A0R1MYM3"/>
<dbReference type="Pfam" id="PF00550">
    <property type="entry name" value="PP-binding"/>
    <property type="match status" value="1"/>
</dbReference>
<protein>
    <recommendedName>
        <fullName evidence="7 8">Acyl carrier protein</fullName>
        <shortName evidence="7">ACP</shortName>
    </recommendedName>
</protein>
<evidence type="ECO:0000313" key="12">
    <source>
        <dbReference type="Proteomes" id="UP000051330"/>
    </source>
</evidence>
<evidence type="ECO:0000256" key="9">
    <source>
        <dbReference type="RuleBase" id="RU003545"/>
    </source>
</evidence>
<reference evidence="11 12" key="1">
    <citation type="journal article" date="2015" name="Genome Announc.">
        <title>Expanding the biotechnology potential of lactobacilli through comparative genomics of 213 strains and associated genera.</title>
        <authorList>
            <person name="Sun Z."/>
            <person name="Harris H.M."/>
            <person name="McCann A."/>
            <person name="Guo C."/>
            <person name="Argimon S."/>
            <person name="Zhang W."/>
            <person name="Yang X."/>
            <person name="Jeffery I.B."/>
            <person name="Cooney J.C."/>
            <person name="Kagawa T.F."/>
            <person name="Liu W."/>
            <person name="Song Y."/>
            <person name="Salvetti E."/>
            <person name="Wrobel A."/>
            <person name="Rasinkangas P."/>
            <person name="Parkhill J."/>
            <person name="Rea M.C."/>
            <person name="O'Sullivan O."/>
            <person name="Ritari J."/>
            <person name="Douillard F.P."/>
            <person name="Paul Ross R."/>
            <person name="Yang R."/>
            <person name="Briner A.E."/>
            <person name="Felis G.E."/>
            <person name="de Vos W.M."/>
            <person name="Barrangou R."/>
            <person name="Klaenhammer T.R."/>
            <person name="Caufield P.W."/>
            <person name="Cui Y."/>
            <person name="Zhang H."/>
            <person name="O'Toole P.W."/>
        </authorList>
    </citation>
    <scope>NUCLEOTIDE SEQUENCE [LARGE SCALE GENOMIC DNA]</scope>
    <source>
        <strain evidence="11 12">DSM 12744</strain>
    </source>
</reference>
<dbReference type="GO" id="GO:0009245">
    <property type="term" value="P:lipid A biosynthetic process"/>
    <property type="evidence" value="ECO:0007669"/>
    <property type="project" value="TreeGrafter"/>
</dbReference>
<evidence type="ECO:0000313" key="11">
    <source>
        <dbReference type="EMBL" id="KRL12956.1"/>
    </source>
</evidence>
<dbReference type="InterPro" id="IPR009081">
    <property type="entry name" value="PP-bd_ACP"/>
</dbReference>
<dbReference type="NCBIfam" id="NF009104">
    <property type="entry name" value="PRK12449.1"/>
    <property type="match status" value="1"/>
</dbReference>
<dbReference type="PANTHER" id="PTHR20863:SF76">
    <property type="entry name" value="CARRIER DOMAIN-CONTAINING PROTEIN"/>
    <property type="match status" value="1"/>
</dbReference>
<dbReference type="PANTHER" id="PTHR20863">
    <property type="entry name" value="ACYL CARRIER PROTEIN"/>
    <property type="match status" value="1"/>
</dbReference>
<evidence type="ECO:0000256" key="6">
    <source>
        <dbReference type="ARBA" id="ARBA00023160"/>
    </source>
</evidence>
<keyword evidence="7" id="KW-0963">Cytoplasm</keyword>
<dbReference type="RefSeq" id="WP_057819842.1">
    <property type="nucleotide sequence ID" value="NZ_AZEC01000005.1"/>
</dbReference>
<evidence type="ECO:0000256" key="3">
    <source>
        <dbReference type="ARBA" id="ARBA00022553"/>
    </source>
</evidence>
<keyword evidence="4 7" id="KW-0276">Fatty acid metabolism</keyword>
<dbReference type="GO" id="GO:0000036">
    <property type="term" value="F:acyl carrier activity"/>
    <property type="evidence" value="ECO:0007669"/>
    <property type="project" value="UniProtKB-UniRule"/>
</dbReference>
<keyword evidence="12" id="KW-1185">Reference proteome</keyword>
<organism evidence="11 12">
    <name type="scientific">Schleiferilactobacillus perolens DSM 12744</name>
    <dbReference type="NCBI Taxonomy" id="1423792"/>
    <lineage>
        <taxon>Bacteria</taxon>
        <taxon>Bacillati</taxon>
        <taxon>Bacillota</taxon>
        <taxon>Bacilli</taxon>
        <taxon>Lactobacillales</taxon>
        <taxon>Lactobacillaceae</taxon>
        <taxon>Schleiferilactobacillus</taxon>
    </lineage>
</organism>
<dbReference type="NCBIfam" id="NF002148">
    <property type="entry name" value="PRK00982.1-2"/>
    <property type="match status" value="1"/>
</dbReference>
<dbReference type="NCBIfam" id="NF002150">
    <property type="entry name" value="PRK00982.1-4"/>
    <property type="match status" value="1"/>
</dbReference>
<dbReference type="Proteomes" id="UP000051330">
    <property type="component" value="Unassembled WGS sequence"/>
</dbReference>
<evidence type="ECO:0000256" key="7">
    <source>
        <dbReference type="HAMAP-Rule" id="MF_01217"/>
    </source>
</evidence>
<dbReference type="UniPathway" id="UPA00094"/>
<dbReference type="InterPro" id="IPR036736">
    <property type="entry name" value="ACP-like_sf"/>
</dbReference>
<keyword evidence="2 7" id="KW-0444">Lipid biosynthesis</keyword>
<dbReference type="HAMAP" id="MF_01217">
    <property type="entry name" value="Acyl_carrier"/>
    <property type="match status" value="1"/>
</dbReference>
<keyword evidence="1 7" id="KW-0596">Phosphopantetheine</keyword>
<dbReference type="GO" id="GO:0005829">
    <property type="term" value="C:cytosol"/>
    <property type="evidence" value="ECO:0007669"/>
    <property type="project" value="TreeGrafter"/>
</dbReference>
<evidence type="ECO:0000256" key="5">
    <source>
        <dbReference type="ARBA" id="ARBA00023098"/>
    </source>
</evidence>
<keyword evidence="3 7" id="KW-0597">Phosphoprotein</keyword>
<evidence type="ECO:0000256" key="2">
    <source>
        <dbReference type="ARBA" id="ARBA00022516"/>
    </source>
</evidence>
<dbReference type="GO" id="GO:0016020">
    <property type="term" value="C:membrane"/>
    <property type="evidence" value="ECO:0007669"/>
    <property type="project" value="GOC"/>
</dbReference>
<feature type="modified residue" description="O-(pantetheine 4'-phosphoryl)serine" evidence="7">
    <location>
        <position position="39"/>
    </location>
</feature>
<comment type="subcellular location">
    <subcellularLocation>
        <location evidence="7">Cytoplasm</location>
    </subcellularLocation>
</comment>
<comment type="function">
    <text evidence="7 9">Carrier of the growing fatty acid chain in fatty acid biosynthesis.</text>
</comment>
<proteinExistence type="inferred from homology"/>
<dbReference type="PROSITE" id="PS50075">
    <property type="entry name" value="CARRIER"/>
    <property type="match status" value="1"/>
</dbReference>
<gene>
    <name evidence="7" type="primary">acpP</name>
    <name evidence="11" type="ORF">FD09_GL002496</name>
</gene>
<feature type="domain" description="Carrier" evidence="10">
    <location>
        <begin position="4"/>
        <end position="79"/>
    </location>
</feature>
<comment type="similarity">
    <text evidence="7">Belongs to the acyl carrier protein (ACP) family.</text>
</comment>
<evidence type="ECO:0000256" key="4">
    <source>
        <dbReference type="ARBA" id="ARBA00022832"/>
    </source>
</evidence>
<dbReference type="GO" id="GO:0000035">
    <property type="term" value="F:acyl binding"/>
    <property type="evidence" value="ECO:0007669"/>
    <property type="project" value="TreeGrafter"/>
</dbReference>
<comment type="caution">
    <text evidence="11">The sequence shown here is derived from an EMBL/GenBank/DDBJ whole genome shotgun (WGS) entry which is preliminary data.</text>
</comment>
<name>A0A0R1MYM3_9LACO</name>
<evidence type="ECO:0000256" key="8">
    <source>
        <dbReference type="NCBIfam" id="TIGR00517"/>
    </source>
</evidence>
<dbReference type="SUPFAM" id="SSF47336">
    <property type="entry name" value="ACP-like"/>
    <property type="match status" value="1"/>
</dbReference>
<dbReference type="EMBL" id="AZEC01000005">
    <property type="protein sequence ID" value="KRL12956.1"/>
    <property type="molecule type" value="Genomic_DNA"/>
</dbReference>
<evidence type="ECO:0000256" key="1">
    <source>
        <dbReference type="ARBA" id="ARBA00022450"/>
    </source>
</evidence>
<comment type="pathway">
    <text evidence="7 9">Lipid metabolism; fatty acid biosynthesis.</text>
</comment>
<keyword evidence="6 7" id="KW-0275">Fatty acid biosynthesis</keyword>
<dbReference type="InterPro" id="IPR003231">
    <property type="entry name" value="ACP"/>
</dbReference>
<accession>A0A0R1MYM3</accession>
<dbReference type="OrthoDB" id="9804551at2"/>
<sequence>MTEQEIFDKIQALIADRFEIDPSKITNATNFKEDLSADSLDLVEFVLTLEDTFGGEISDDDADQLNTVGDVVKYIAAHQENASK</sequence>
<dbReference type="STRING" id="1423792.FD09_GL002496"/>
<evidence type="ECO:0000259" key="10">
    <source>
        <dbReference type="PROSITE" id="PS50075"/>
    </source>
</evidence>
<dbReference type="NCBIfam" id="TIGR00517">
    <property type="entry name" value="acyl_carrier"/>
    <property type="match status" value="1"/>
</dbReference>
<comment type="PTM">
    <text evidence="9">4'-phosphopantetheine is transferred from CoA to a specific serine of apo-ACP by acpS.</text>
</comment>
<comment type="PTM">
    <text evidence="7">4'-phosphopantetheine is transferred from CoA to a specific serine of apo-ACP by AcpS. This modification is essential for activity because fatty acids are bound in thioester linkage to the sulfhydryl of the prosthetic group.</text>
</comment>